<dbReference type="OrthoDB" id="1994517at2"/>
<evidence type="ECO:0000313" key="8">
    <source>
        <dbReference type="EMBL" id="RDY31174.1"/>
    </source>
</evidence>
<dbReference type="NCBIfam" id="TIGR04085">
    <property type="entry name" value="rSAM_more_4Fe4S"/>
    <property type="match status" value="1"/>
</dbReference>
<dbReference type="Gene3D" id="3.20.20.70">
    <property type="entry name" value="Aldolase class I"/>
    <property type="match status" value="1"/>
</dbReference>
<dbReference type="InterPro" id="IPR058240">
    <property type="entry name" value="rSAM_sf"/>
</dbReference>
<keyword evidence="3" id="KW-0479">Metal-binding</keyword>
<dbReference type="GO" id="GO:0051536">
    <property type="term" value="F:iron-sulfur cluster binding"/>
    <property type="evidence" value="ECO:0007669"/>
    <property type="project" value="UniProtKB-KW"/>
</dbReference>
<dbReference type="PANTHER" id="PTHR43273">
    <property type="entry name" value="ANAEROBIC SULFATASE-MATURATING ENZYME HOMOLOG ASLB-RELATED"/>
    <property type="match status" value="1"/>
</dbReference>
<keyword evidence="2" id="KW-0949">S-adenosyl-L-methionine</keyword>
<dbReference type="EMBL" id="NOKA02000020">
    <property type="protein sequence ID" value="RDY31174.1"/>
    <property type="molecule type" value="Genomic_DNA"/>
</dbReference>
<dbReference type="InterPro" id="IPR023867">
    <property type="entry name" value="Sulphatase_maturase_rSAM"/>
</dbReference>
<evidence type="ECO:0000256" key="6">
    <source>
        <dbReference type="ARBA" id="ARBA00023601"/>
    </source>
</evidence>
<evidence type="ECO:0000313" key="9">
    <source>
        <dbReference type="Proteomes" id="UP000216411"/>
    </source>
</evidence>
<proteinExistence type="inferred from homology"/>
<comment type="cofactor">
    <cofactor evidence="1">
        <name>[4Fe-4S] cluster</name>
        <dbReference type="ChEBI" id="CHEBI:49883"/>
    </cofactor>
</comment>
<dbReference type="PROSITE" id="PS51918">
    <property type="entry name" value="RADICAL_SAM"/>
    <property type="match status" value="1"/>
</dbReference>
<dbReference type="GO" id="GO:0016491">
    <property type="term" value="F:oxidoreductase activity"/>
    <property type="evidence" value="ECO:0007669"/>
    <property type="project" value="InterPro"/>
</dbReference>
<feature type="domain" description="Radical SAM core" evidence="7">
    <location>
        <begin position="95"/>
        <end position="334"/>
    </location>
</feature>
<evidence type="ECO:0000256" key="1">
    <source>
        <dbReference type="ARBA" id="ARBA00001966"/>
    </source>
</evidence>
<dbReference type="SFLD" id="SFLDG01384">
    <property type="entry name" value="thioether_bond_formation_requi"/>
    <property type="match status" value="1"/>
</dbReference>
<evidence type="ECO:0000256" key="2">
    <source>
        <dbReference type="ARBA" id="ARBA00022691"/>
    </source>
</evidence>
<keyword evidence="4" id="KW-0408">Iron</keyword>
<dbReference type="InterPro" id="IPR023885">
    <property type="entry name" value="4Fe4S-binding_SPASM_dom"/>
</dbReference>
<comment type="similarity">
    <text evidence="6">Belongs to the radical SAM superfamily. Anaerobic sulfatase-maturating enzyme family.</text>
</comment>
<keyword evidence="5" id="KW-0411">Iron-sulfur</keyword>
<dbReference type="InterPro" id="IPR007197">
    <property type="entry name" value="rSAM"/>
</dbReference>
<keyword evidence="9" id="KW-1185">Reference proteome</keyword>
<dbReference type="Pfam" id="PF04055">
    <property type="entry name" value="Radical_SAM"/>
    <property type="match status" value="1"/>
</dbReference>
<organism evidence="8 9">
    <name type="scientific">Lachnotalea glycerini</name>
    <dbReference type="NCBI Taxonomy" id="1763509"/>
    <lineage>
        <taxon>Bacteria</taxon>
        <taxon>Bacillati</taxon>
        <taxon>Bacillota</taxon>
        <taxon>Clostridia</taxon>
        <taxon>Lachnospirales</taxon>
        <taxon>Lachnospiraceae</taxon>
        <taxon>Lachnotalea</taxon>
    </lineage>
</organism>
<evidence type="ECO:0000259" key="7">
    <source>
        <dbReference type="PROSITE" id="PS51918"/>
    </source>
</evidence>
<gene>
    <name evidence="8" type="ORF">CG710_010845</name>
</gene>
<dbReference type="CDD" id="cd01335">
    <property type="entry name" value="Radical_SAM"/>
    <property type="match status" value="1"/>
</dbReference>
<protein>
    <submittedName>
        <fullName evidence="8">Radical SAM protein</fullName>
    </submittedName>
</protein>
<dbReference type="SFLD" id="SFLDG01386">
    <property type="entry name" value="main_SPASM_domain-containing"/>
    <property type="match status" value="1"/>
</dbReference>
<accession>A0A371JEH9</accession>
<reference evidence="8 9" key="1">
    <citation type="journal article" date="2017" name="Genome Announc.">
        <title>Draft Genome Sequence of a Sporulating and Motile Strain of Lachnotalea glycerini Isolated from Water in Quebec City, Canada.</title>
        <authorList>
            <person name="Maheux A.F."/>
            <person name="Boudreau D.K."/>
            <person name="Berube E."/>
            <person name="Boissinot M."/>
            <person name="Raymond F."/>
            <person name="Brodeur S."/>
            <person name="Corbeil J."/>
            <person name="Isabel S."/>
            <person name="Omar R.F."/>
            <person name="Bergeron M.G."/>
        </authorList>
    </citation>
    <scope>NUCLEOTIDE SEQUENCE [LARGE SCALE GENOMIC DNA]</scope>
    <source>
        <strain evidence="8 9">CCRI-19302</strain>
    </source>
</reference>
<dbReference type="SMART" id="SM00729">
    <property type="entry name" value="Elp3"/>
    <property type="match status" value="1"/>
</dbReference>
<dbReference type="SUPFAM" id="SSF102114">
    <property type="entry name" value="Radical SAM enzymes"/>
    <property type="match status" value="1"/>
</dbReference>
<dbReference type="GO" id="GO:0046872">
    <property type="term" value="F:metal ion binding"/>
    <property type="evidence" value="ECO:0007669"/>
    <property type="project" value="UniProtKB-KW"/>
</dbReference>
<dbReference type="SFLD" id="SFLDG01067">
    <property type="entry name" value="SPASM/twitch_domain_containing"/>
    <property type="match status" value="1"/>
</dbReference>
<evidence type="ECO:0000256" key="5">
    <source>
        <dbReference type="ARBA" id="ARBA00023014"/>
    </source>
</evidence>
<dbReference type="Proteomes" id="UP000216411">
    <property type="component" value="Unassembled WGS sequence"/>
</dbReference>
<dbReference type="InterPro" id="IPR006638">
    <property type="entry name" value="Elp3/MiaA/NifB-like_rSAM"/>
</dbReference>
<dbReference type="SFLD" id="SFLDS00029">
    <property type="entry name" value="Radical_SAM"/>
    <property type="match status" value="1"/>
</dbReference>
<comment type="caution">
    <text evidence="8">The sequence shown here is derived from an EMBL/GenBank/DDBJ whole genome shotgun (WGS) entry which is preliminary data.</text>
</comment>
<name>A0A371JEH9_9FIRM</name>
<evidence type="ECO:0000256" key="4">
    <source>
        <dbReference type="ARBA" id="ARBA00023004"/>
    </source>
</evidence>
<sequence>MIELICNKMIKEQLDYGMYIYNYKLLLVLLKLVKTERSKLSVNHLVFKLKCDTKDYDVLYWVDEAKIARISKTYDIDKIQLLENIDHNLDQPKLRLGHEKVGVTFMSARTCNLRCRYCFAGEGEYGNVESKPKYMTYELYMKSIKMVLDMYQEGIKSISFFGGEPLIGYKEISKVIPDILNLFEEKHLEPPLFSVITNLVLIDQEIINFIKKYNIKVAISLDGDKEINDIARIGITKEMSVYDSVMRGVDLLKSNHVNFLLQATINQHHLEMYEPGAAIKWAESIERTGCSNFTVVPVESSVADLQISGTDALKKLDMFTREITQYYLKKLVTENDMKVIPTGIVSPIFQIIKKKKEKNCTAGHSLFIDTDGRAYPCHTFCNFDDACIGDIQEGLIKKQVEKYANLSRFDGEECKECIARNICVLWCKGIQLLSNGDLYKVCEPRCVYQKAIMEECIKFLAELKKDSGEYRNLIHNYKNILNKLGSEGFLVKR</sequence>
<dbReference type="InterPro" id="IPR013785">
    <property type="entry name" value="Aldolase_TIM"/>
</dbReference>
<dbReference type="PANTHER" id="PTHR43273:SF3">
    <property type="entry name" value="ANAEROBIC SULFATASE-MATURATING ENZYME HOMOLOG ASLB-RELATED"/>
    <property type="match status" value="1"/>
</dbReference>
<dbReference type="AlphaFoldDB" id="A0A371JEH9"/>
<evidence type="ECO:0000256" key="3">
    <source>
        <dbReference type="ARBA" id="ARBA00022723"/>
    </source>
</evidence>